<dbReference type="PIRSF" id="PIRSF020623">
    <property type="entry name" value="PaaX"/>
    <property type="match status" value="1"/>
</dbReference>
<evidence type="ECO:0000313" key="4">
    <source>
        <dbReference type="EMBL" id="MET4538443.1"/>
    </source>
</evidence>
<protein>
    <submittedName>
        <fullName evidence="4">Phenylacetic acid degradation operon negative regulatory protein</fullName>
    </submittedName>
</protein>
<dbReference type="Proteomes" id="UP001549307">
    <property type="component" value="Unassembled WGS sequence"/>
</dbReference>
<sequence>MTNLKPVHGSQQFLLTLLGTYFLGVEDEIPSTFFVDVLSDFGLSETAARNALSRVARQGFLEPSKRGRATYYALTETARRRQQRRLKQIVDFGRTYRAWDGQWTIVTFSVNEEQRHLRHQIRQVLRQQGFGVLYDGVWVRPWPLGQDESSALLNIGIDRMTVFACAPEVAFAAQGDPVAAFNVEGVRPLLDYFISRATTIVESMEADAISPTAALRLRIETLRDWKEIGESHPELPAELLPADWPLCTARRLFERTYDGLAHAAEARMRHHIGLSASDLVPVIKSLSTLEVAELGQATWDAD</sequence>
<dbReference type="InterPro" id="IPR036388">
    <property type="entry name" value="WH-like_DNA-bd_sf"/>
</dbReference>
<dbReference type="Pfam" id="PF07848">
    <property type="entry name" value="PaaX"/>
    <property type="match status" value="1"/>
</dbReference>
<evidence type="ECO:0000259" key="3">
    <source>
        <dbReference type="Pfam" id="PF20803"/>
    </source>
</evidence>
<dbReference type="RefSeq" id="WP_354225859.1">
    <property type="nucleotide sequence ID" value="NZ_JBEPSN010000001.1"/>
</dbReference>
<dbReference type="Pfam" id="PF20803">
    <property type="entry name" value="PaaX_M"/>
    <property type="match status" value="1"/>
</dbReference>
<gene>
    <name evidence="4" type="ORF">ABIE37_000198</name>
</gene>
<feature type="domain" description="Transcriptional repressor PaaX-like C-terminal" evidence="2">
    <location>
        <begin position="191"/>
        <end position="266"/>
    </location>
</feature>
<dbReference type="GeneID" id="92751178"/>
<dbReference type="PANTHER" id="PTHR30319">
    <property type="entry name" value="PHENYLACETIC ACID REGULATOR-RELATED TRANSCRIPTIONAL REPRESSOR"/>
    <property type="match status" value="1"/>
</dbReference>
<accession>A0ABV2P119</accession>
<feature type="domain" description="Transcriptional repressor PaaX-like central Cas2-like" evidence="3">
    <location>
        <begin position="97"/>
        <end position="166"/>
    </location>
</feature>
<organism evidence="4 5">
    <name type="scientific">Arthrobacter bambusae</name>
    <dbReference type="NCBI Taxonomy" id="1338426"/>
    <lineage>
        <taxon>Bacteria</taxon>
        <taxon>Bacillati</taxon>
        <taxon>Actinomycetota</taxon>
        <taxon>Actinomycetes</taxon>
        <taxon>Micrococcales</taxon>
        <taxon>Micrococcaceae</taxon>
        <taxon>Arthrobacter</taxon>
    </lineage>
</organism>
<keyword evidence="5" id="KW-1185">Reference proteome</keyword>
<evidence type="ECO:0000259" key="1">
    <source>
        <dbReference type="Pfam" id="PF07848"/>
    </source>
</evidence>
<dbReference type="Gene3D" id="1.10.10.10">
    <property type="entry name" value="Winged helix-like DNA-binding domain superfamily/Winged helix DNA-binding domain"/>
    <property type="match status" value="1"/>
</dbReference>
<proteinExistence type="predicted"/>
<comment type="caution">
    <text evidence="4">The sequence shown here is derived from an EMBL/GenBank/DDBJ whole genome shotgun (WGS) entry which is preliminary data.</text>
</comment>
<dbReference type="EMBL" id="JBEPSN010000001">
    <property type="protein sequence ID" value="MET4538443.1"/>
    <property type="molecule type" value="Genomic_DNA"/>
</dbReference>
<evidence type="ECO:0000259" key="2">
    <source>
        <dbReference type="Pfam" id="PF08223"/>
    </source>
</evidence>
<dbReference type="InterPro" id="IPR013225">
    <property type="entry name" value="PaaX_C"/>
</dbReference>
<dbReference type="InterPro" id="IPR011965">
    <property type="entry name" value="PaaX_trns_reg"/>
</dbReference>
<feature type="domain" description="Transcriptional repressor PaaX-like N-terminal" evidence="1">
    <location>
        <begin position="13"/>
        <end position="77"/>
    </location>
</feature>
<dbReference type="Pfam" id="PF08223">
    <property type="entry name" value="PaaX_C"/>
    <property type="match status" value="1"/>
</dbReference>
<dbReference type="PANTHER" id="PTHR30319:SF1">
    <property type="entry name" value="TRANSCRIPTIONAL REPRESSOR PAAX"/>
    <property type="match status" value="1"/>
</dbReference>
<reference evidence="4 5" key="1">
    <citation type="submission" date="2024-06" db="EMBL/GenBank/DDBJ databases">
        <title>Sorghum-associated microbial communities from plants grown in Nebraska, USA.</title>
        <authorList>
            <person name="Schachtman D."/>
        </authorList>
    </citation>
    <scope>NUCLEOTIDE SEQUENCE [LARGE SCALE GENOMIC DNA]</scope>
    <source>
        <strain evidence="4 5">3552</strain>
    </source>
</reference>
<evidence type="ECO:0000313" key="5">
    <source>
        <dbReference type="Proteomes" id="UP001549307"/>
    </source>
</evidence>
<dbReference type="InterPro" id="IPR048846">
    <property type="entry name" value="PaaX-like_central"/>
</dbReference>
<dbReference type="Gene3D" id="1.20.58.1460">
    <property type="match status" value="1"/>
</dbReference>
<name>A0ABV2P119_9MICC</name>
<dbReference type="InterPro" id="IPR012906">
    <property type="entry name" value="PaaX-like_N"/>
</dbReference>
<dbReference type="Gene3D" id="3.30.70.2650">
    <property type="match status" value="1"/>
</dbReference>